<gene>
    <name evidence="1" type="ORF">L2716_08795</name>
</gene>
<evidence type="ECO:0000313" key="1">
    <source>
        <dbReference type="EMBL" id="MCF6137826.1"/>
    </source>
</evidence>
<dbReference type="Pfam" id="PF13122">
    <property type="entry name" value="DUF3977"/>
    <property type="match status" value="1"/>
</dbReference>
<sequence length="78" mass="9016">MKYIELGVGNKWFVRTETELSDGSEYEVKGIVGPIKCLSLYIRVWIRTYVVIVDTKEGLKFLKKNRKGFKFIIGVVSQ</sequence>
<reference evidence="1 2" key="1">
    <citation type="submission" date="2022-01" db="EMBL/GenBank/DDBJ databases">
        <title>Alkalihalobacillus sp. EGI L200015, a novel bacterium isolated from a salt lake sediment.</title>
        <authorList>
            <person name="Gao L."/>
            <person name="Fang B.-Z."/>
            <person name="Li W.-J."/>
        </authorList>
    </citation>
    <scope>NUCLEOTIDE SEQUENCE [LARGE SCALE GENOMIC DNA]</scope>
    <source>
        <strain evidence="1 2">KCTC 12718</strain>
    </source>
</reference>
<dbReference type="InterPro" id="IPR025009">
    <property type="entry name" value="DUF3977"/>
</dbReference>
<organism evidence="1 2">
    <name type="scientific">Pseudalkalibacillus berkeleyi</name>
    <dbReference type="NCBI Taxonomy" id="1069813"/>
    <lineage>
        <taxon>Bacteria</taxon>
        <taxon>Bacillati</taxon>
        <taxon>Bacillota</taxon>
        <taxon>Bacilli</taxon>
        <taxon>Bacillales</taxon>
        <taxon>Fictibacillaceae</taxon>
        <taxon>Pseudalkalibacillus</taxon>
    </lineage>
</organism>
<protein>
    <submittedName>
        <fullName evidence="1">DUF3977 family protein</fullName>
    </submittedName>
</protein>
<accession>A0ABS9H1P6</accession>
<name>A0ABS9H1P6_9BACL</name>
<proteinExistence type="predicted"/>
<comment type="caution">
    <text evidence="1">The sequence shown here is derived from an EMBL/GenBank/DDBJ whole genome shotgun (WGS) entry which is preliminary data.</text>
</comment>
<evidence type="ECO:0000313" key="2">
    <source>
        <dbReference type="Proteomes" id="UP001649381"/>
    </source>
</evidence>
<dbReference type="Proteomes" id="UP001649381">
    <property type="component" value="Unassembled WGS sequence"/>
</dbReference>
<dbReference type="RefSeq" id="WP_236333748.1">
    <property type="nucleotide sequence ID" value="NZ_JAKIJS010000001.1"/>
</dbReference>
<keyword evidence="2" id="KW-1185">Reference proteome</keyword>
<dbReference type="EMBL" id="JAKIJS010000001">
    <property type="protein sequence ID" value="MCF6137826.1"/>
    <property type="molecule type" value="Genomic_DNA"/>
</dbReference>